<keyword evidence="9 11" id="KW-0057">Aromatic amino acid biosynthesis</keyword>
<dbReference type="CDD" id="cd00464">
    <property type="entry name" value="SK"/>
    <property type="match status" value="1"/>
</dbReference>
<name>Q13GJ0_PARXL</name>
<dbReference type="PANTHER" id="PTHR21087:SF16">
    <property type="entry name" value="SHIKIMATE KINASE 1, CHLOROPLASTIC"/>
    <property type="match status" value="1"/>
</dbReference>
<feature type="region of interest" description="Disordered" evidence="12">
    <location>
        <begin position="1"/>
        <end position="22"/>
    </location>
</feature>
<comment type="subcellular location">
    <subcellularLocation>
        <location evidence="11">Cytoplasm</location>
    </subcellularLocation>
</comment>
<keyword evidence="11" id="KW-0479">Metal-binding</keyword>
<comment type="pathway">
    <text evidence="1 11">Metabolic intermediate biosynthesis; chorismate biosynthesis; chorismate from D-erythrose 4-phosphate and phosphoenolpyruvate: step 5/7.</text>
</comment>
<evidence type="ECO:0000256" key="7">
    <source>
        <dbReference type="ARBA" id="ARBA00022777"/>
    </source>
</evidence>
<dbReference type="InterPro" id="IPR010982">
    <property type="entry name" value="Lambda_DNA-bd_dom_sf"/>
</dbReference>
<evidence type="ECO:0000313" key="15">
    <source>
        <dbReference type="Proteomes" id="UP000001817"/>
    </source>
</evidence>
<keyword evidence="11" id="KW-0460">Magnesium</keyword>
<evidence type="ECO:0000256" key="5">
    <source>
        <dbReference type="ARBA" id="ARBA00022679"/>
    </source>
</evidence>
<protein>
    <recommendedName>
        <fullName evidence="3 11">Shikimate kinase</fullName>
        <shortName evidence="11">SK</shortName>
        <ecNumber evidence="3 11">2.7.1.71</ecNumber>
    </recommendedName>
</protein>
<feature type="binding site" evidence="11">
    <location>
        <position position="162"/>
    </location>
    <ligand>
        <name>substrate</name>
    </ligand>
</feature>
<dbReference type="Pfam" id="PF01381">
    <property type="entry name" value="HTH_3"/>
    <property type="match status" value="1"/>
</dbReference>
<accession>Q13GJ0</accession>
<dbReference type="SUPFAM" id="SSF52540">
    <property type="entry name" value="P-loop containing nucleoside triphosphate hydrolases"/>
    <property type="match status" value="1"/>
</dbReference>
<feature type="binding site" evidence="11">
    <location>
        <position position="144"/>
    </location>
    <ligand>
        <name>Mg(2+)</name>
        <dbReference type="ChEBI" id="CHEBI:18420"/>
    </ligand>
</feature>
<comment type="cofactor">
    <cofactor evidence="11">
        <name>Mg(2+)</name>
        <dbReference type="ChEBI" id="CHEBI:18420"/>
    </cofactor>
    <text evidence="11">Binds 1 Mg(2+) ion per subunit.</text>
</comment>
<dbReference type="AlphaFoldDB" id="Q13GJ0"/>
<evidence type="ECO:0000256" key="11">
    <source>
        <dbReference type="HAMAP-Rule" id="MF_00109"/>
    </source>
</evidence>
<dbReference type="InterPro" id="IPR001387">
    <property type="entry name" value="Cro/C1-type_HTH"/>
</dbReference>
<dbReference type="EC" id="2.7.1.71" evidence="3 11"/>
<keyword evidence="5 11" id="KW-0808">Transferase</keyword>
<keyword evidence="7 11" id="KW-0418">Kinase</keyword>
<dbReference type="GO" id="GO:0009073">
    <property type="term" value="P:aromatic amino acid family biosynthetic process"/>
    <property type="evidence" value="ECO:0007669"/>
    <property type="project" value="UniProtKB-KW"/>
</dbReference>
<feature type="binding site" evidence="11">
    <location>
        <position position="209"/>
    </location>
    <ligand>
        <name>substrate</name>
    </ligand>
</feature>
<dbReference type="InterPro" id="IPR023000">
    <property type="entry name" value="Shikimate_kinase_CS"/>
</dbReference>
<dbReference type="HAMAP" id="MF_00109">
    <property type="entry name" value="Shikimate_kinase"/>
    <property type="match status" value="1"/>
</dbReference>
<dbReference type="EMBL" id="CP000272">
    <property type="protein sequence ID" value="ABE36799.1"/>
    <property type="molecule type" value="Genomic_DNA"/>
</dbReference>
<dbReference type="KEGG" id="bxe:Bxe_C0924"/>
<dbReference type="GO" id="GO:0005829">
    <property type="term" value="C:cytosol"/>
    <property type="evidence" value="ECO:0007669"/>
    <property type="project" value="TreeGrafter"/>
</dbReference>
<keyword evidence="4 11" id="KW-0028">Amino-acid biosynthesis</keyword>
<organism evidence="14 15">
    <name type="scientific">Paraburkholderia xenovorans (strain LB400)</name>
    <dbReference type="NCBI Taxonomy" id="266265"/>
    <lineage>
        <taxon>Bacteria</taxon>
        <taxon>Pseudomonadati</taxon>
        <taxon>Pseudomonadota</taxon>
        <taxon>Betaproteobacteria</taxon>
        <taxon>Burkholderiales</taxon>
        <taxon>Burkholderiaceae</taxon>
        <taxon>Paraburkholderia</taxon>
    </lineage>
</organism>
<dbReference type="STRING" id="266265.Bxe_C0924"/>
<feature type="domain" description="HTH cro/C1-type" evidence="13">
    <location>
        <begin position="31"/>
        <end position="85"/>
    </location>
</feature>
<dbReference type="Gene3D" id="1.10.260.40">
    <property type="entry name" value="lambda repressor-like DNA-binding domains"/>
    <property type="match status" value="1"/>
</dbReference>
<keyword evidence="8 11" id="KW-0067">ATP-binding</keyword>
<dbReference type="GO" id="GO:0003677">
    <property type="term" value="F:DNA binding"/>
    <property type="evidence" value="ECO:0007669"/>
    <property type="project" value="InterPro"/>
</dbReference>
<dbReference type="GO" id="GO:0004765">
    <property type="term" value="F:shikimate kinase activity"/>
    <property type="evidence" value="ECO:0007669"/>
    <property type="project" value="UniProtKB-UniRule"/>
</dbReference>
<comment type="similarity">
    <text evidence="2 11">Belongs to the shikimate kinase family.</text>
</comment>
<evidence type="ECO:0000256" key="10">
    <source>
        <dbReference type="ARBA" id="ARBA00048567"/>
    </source>
</evidence>
<evidence type="ECO:0000256" key="4">
    <source>
        <dbReference type="ARBA" id="ARBA00022605"/>
    </source>
</evidence>
<dbReference type="eggNOG" id="COG0703">
    <property type="taxonomic scope" value="Bacteria"/>
</dbReference>
<dbReference type="Pfam" id="PF01202">
    <property type="entry name" value="SKI"/>
    <property type="match status" value="1"/>
</dbReference>
<evidence type="ECO:0000259" key="13">
    <source>
        <dbReference type="PROSITE" id="PS50943"/>
    </source>
</evidence>
<comment type="caution">
    <text evidence="11">Lacks conserved residue(s) required for the propagation of feature annotation.</text>
</comment>
<keyword evidence="15" id="KW-1185">Reference proteome</keyword>
<dbReference type="PROSITE" id="PS50943">
    <property type="entry name" value="HTH_CROC1"/>
    <property type="match status" value="1"/>
</dbReference>
<dbReference type="InterPro" id="IPR027417">
    <property type="entry name" value="P-loop_NTPase"/>
</dbReference>
<keyword evidence="6 11" id="KW-0547">Nucleotide-binding</keyword>
<sequence>MDMATRTTSATAAPSANPASDPVLSELARRIRTLRAQRGMTRKQLALQSGVSIPHLARIESGEGNVSVSLLQKLSVALNLPIQDLLADGSSQNADLTMLIQFLKQQTPAELARLRQMLTSIPVVAAASRRQRIALIGLRGAGKSTLGALLAKHLDVPFVELDRMIEQEAGIAIGEVITLYGQAGMRRLERRCIEKIIETHPEVVVATGGGIVAEAATYELLLRTFRTMWLKARPEIHFARVMAQNDARIATQTLRNDALEHIHRMLDAREQLYQLANVTLDTSDLTVEQALQRAVECIELNVPVLQTHKTASLPVSIEAKSAR</sequence>
<dbReference type="Proteomes" id="UP000001817">
    <property type="component" value="Chromosome 3"/>
</dbReference>
<dbReference type="GO" id="GO:0009423">
    <property type="term" value="P:chorismate biosynthetic process"/>
    <property type="evidence" value="ECO:0007669"/>
    <property type="project" value="UniProtKB-UniRule"/>
</dbReference>
<dbReference type="CDD" id="cd00093">
    <property type="entry name" value="HTH_XRE"/>
    <property type="match status" value="1"/>
</dbReference>
<gene>
    <name evidence="11" type="primary">aroK</name>
    <name evidence="14" type="ORF">Bxe_C0924</name>
</gene>
<keyword evidence="11" id="KW-0963">Cytoplasm</keyword>
<dbReference type="InterPro" id="IPR031322">
    <property type="entry name" value="Shikimate/glucono_kinase"/>
</dbReference>
<evidence type="ECO:0000313" key="14">
    <source>
        <dbReference type="EMBL" id="ABE36799.1"/>
    </source>
</evidence>
<comment type="catalytic activity">
    <reaction evidence="10 11">
        <text>shikimate + ATP = 3-phosphoshikimate + ADP + H(+)</text>
        <dbReference type="Rhea" id="RHEA:13121"/>
        <dbReference type="ChEBI" id="CHEBI:15378"/>
        <dbReference type="ChEBI" id="CHEBI:30616"/>
        <dbReference type="ChEBI" id="CHEBI:36208"/>
        <dbReference type="ChEBI" id="CHEBI:145989"/>
        <dbReference type="ChEBI" id="CHEBI:456216"/>
        <dbReference type="EC" id="2.7.1.71"/>
    </reaction>
</comment>
<comment type="subunit">
    <text evidence="11">Monomer.</text>
</comment>
<reference evidence="14 15" key="1">
    <citation type="journal article" date="2006" name="Proc. Natl. Acad. Sci. U.S.A.">
        <title>Burkholderia xenovorans LB400 harbors a multi-replicon, 9.73-Mbp genome shaped for versatility.</title>
        <authorList>
            <person name="Chain P.S."/>
            <person name="Denef V.J."/>
            <person name="Konstantinidis K.T."/>
            <person name="Vergez L.M."/>
            <person name="Agullo L."/>
            <person name="Reyes V.L."/>
            <person name="Hauser L."/>
            <person name="Cordova M."/>
            <person name="Gomez L."/>
            <person name="Gonzalez M."/>
            <person name="Land M."/>
            <person name="Lao V."/>
            <person name="Larimer F."/>
            <person name="LiPuma J.J."/>
            <person name="Mahenthiralingam E."/>
            <person name="Malfatti S.A."/>
            <person name="Marx C.J."/>
            <person name="Parnell J.J."/>
            <person name="Ramette A."/>
            <person name="Richardson P."/>
            <person name="Seeger M."/>
            <person name="Smith D."/>
            <person name="Spilker T."/>
            <person name="Sul W.J."/>
            <person name="Tsoi T.V."/>
            <person name="Ulrich L.E."/>
            <person name="Zhulin I.B."/>
            <person name="Tiedje J.M."/>
        </authorList>
    </citation>
    <scope>NUCLEOTIDE SEQUENCE [LARGE SCALE GENOMIC DNA]</scope>
    <source>
        <strain evidence="14 15">LB400</strain>
    </source>
</reference>
<dbReference type="GO" id="GO:0008652">
    <property type="term" value="P:amino acid biosynthetic process"/>
    <property type="evidence" value="ECO:0007669"/>
    <property type="project" value="UniProtKB-KW"/>
</dbReference>
<dbReference type="SMART" id="SM00530">
    <property type="entry name" value="HTH_XRE"/>
    <property type="match status" value="1"/>
</dbReference>
<dbReference type="InterPro" id="IPR000623">
    <property type="entry name" value="Shikimate_kinase/TSH1"/>
</dbReference>
<dbReference type="eggNOG" id="COG1396">
    <property type="taxonomic scope" value="Bacteria"/>
</dbReference>
<evidence type="ECO:0000256" key="6">
    <source>
        <dbReference type="ARBA" id="ARBA00022741"/>
    </source>
</evidence>
<evidence type="ECO:0000256" key="3">
    <source>
        <dbReference type="ARBA" id="ARBA00012154"/>
    </source>
</evidence>
<dbReference type="Gene3D" id="3.40.50.300">
    <property type="entry name" value="P-loop containing nucleotide triphosphate hydrolases"/>
    <property type="match status" value="1"/>
</dbReference>
<evidence type="ECO:0000256" key="9">
    <source>
        <dbReference type="ARBA" id="ARBA00023141"/>
    </source>
</evidence>
<feature type="binding site" evidence="11">
    <location>
        <begin position="140"/>
        <end position="145"/>
    </location>
    <ligand>
        <name>ATP</name>
        <dbReference type="ChEBI" id="CHEBI:30616"/>
    </ligand>
</feature>
<evidence type="ECO:0000256" key="2">
    <source>
        <dbReference type="ARBA" id="ARBA00006997"/>
    </source>
</evidence>
<dbReference type="PROSITE" id="PS01128">
    <property type="entry name" value="SHIKIMATE_KINASE"/>
    <property type="match status" value="1"/>
</dbReference>
<dbReference type="GO" id="GO:0005524">
    <property type="term" value="F:ATP binding"/>
    <property type="evidence" value="ECO:0007669"/>
    <property type="project" value="UniProtKB-UniRule"/>
</dbReference>
<proteinExistence type="inferred from homology"/>
<dbReference type="SUPFAM" id="SSF47413">
    <property type="entry name" value="lambda repressor-like DNA-binding domains"/>
    <property type="match status" value="1"/>
</dbReference>
<feature type="binding site" evidence="11">
    <location>
        <position position="186"/>
    </location>
    <ligand>
        <name>substrate</name>
    </ligand>
</feature>
<dbReference type="PRINTS" id="PR01100">
    <property type="entry name" value="SHIKIMTKNASE"/>
</dbReference>
<evidence type="ECO:0000256" key="8">
    <source>
        <dbReference type="ARBA" id="ARBA00022840"/>
    </source>
</evidence>
<dbReference type="NCBIfam" id="NF006015">
    <property type="entry name" value="PRK08154.1"/>
    <property type="match status" value="1"/>
</dbReference>
<dbReference type="PANTHER" id="PTHR21087">
    <property type="entry name" value="SHIKIMATE KINASE"/>
    <property type="match status" value="1"/>
</dbReference>
<dbReference type="GO" id="GO:0000287">
    <property type="term" value="F:magnesium ion binding"/>
    <property type="evidence" value="ECO:0007669"/>
    <property type="project" value="UniProtKB-UniRule"/>
</dbReference>
<feature type="binding site" evidence="11">
    <location>
        <position position="269"/>
    </location>
    <ligand>
        <name>substrate</name>
    </ligand>
</feature>
<feature type="binding site" evidence="11">
    <location>
        <position position="248"/>
    </location>
    <ligand>
        <name>ATP</name>
        <dbReference type="ChEBI" id="CHEBI:30616"/>
    </ligand>
</feature>
<evidence type="ECO:0000256" key="1">
    <source>
        <dbReference type="ARBA" id="ARBA00004842"/>
    </source>
</evidence>
<comment type="function">
    <text evidence="11">Catalyzes the specific phosphorylation of the 3-hydroxyl group of shikimic acid using ATP as a cosubstrate.</text>
</comment>
<dbReference type="UniPathway" id="UPA00053">
    <property type="reaction ID" value="UER00088"/>
</dbReference>
<evidence type="ECO:0000256" key="12">
    <source>
        <dbReference type="SAM" id="MobiDB-lite"/>
    </source>
</evidence>